<reference evidence="1 2" key="2">
    <citation type="submission" date="2020-06" db="EMBL/GenBank/DDBJ databases">
        <title>Ramlibacter rhizophilus sp. nov., isolated from rhizosphere soil of national flower Mugunghwa from South Korea.</title>
        <authorList>
            <person name="Zheng-Fei Y."/>
            <person name="Huan T."/>
        </authorList>
    </citation>
    <scope>NUCLEOTIDE SEQUENCE [LARGE SCALE GENOMIC DNA]</scope>
    <source>
        <strain evidence="1 2">B156</strain>
    </source>
</reference>
<organism evidence="1 2">
    <name type="scientific">Ramlibacter montanisoli</name>
    <dbReference type="NCBI Taxonomy" id="2732512"/>
    <lineage>
        <taxon>Bacteria</taxon>
        <taxon>Pseudomonadati</taxon>
        <taxon>Pseudomonadota</taxon>
        <taxon>Betaproteobacteria</taxon>
        <taxon>Burkholderiales</taxon>
        <taxon>Comamonadaceae</taxon>
        <taxon>Ramlibacter</taxon>
    </lineage>
</organism>
<proteinExistence type="predicted"/>
<dbReference type="AlphaFoldDB" id="A0A849K722"/>
<dbReference type="RefSeq" id="WP_171560632.1">
    <property type="nucleotide sequence ID" value="NZ_JABFCS010000001.1"/>
</dbReference>
<dbReference type="SUPFAM" id="SSF53187">
    <property type="entry name" value="Zn-dependent exopeptidases"/>
    <property type="match status" value="1"/>
</dbReference>
<accession>A0A849K722</accession>
<evidence type="ECO:0000313" key="1">
    <source>
        <dbReference type="EMBL" id="NNU44168.1"/>
    </source>
</evidence>
<comment type="caution">
    <text evidence="1">The sequence shown here is derived from an EMBL/GenBank/DDBJ whole genome shotgun (WGS) entry which is preliminary data.</text>
</comment>
<reference evidence="1 2" key="1">
    <citation type="submission" date="2020-05" db="EMBL/GenBank/DDBJ databases">
        <authorList>
            <person name="Khan S.A."/>
            <person name="Jeon C.O."/>
            <person name="Chun B.H."/>
        </authorList>
    </citation>
    <scope>NUCLEOTIDE SEQUENCE [LARGE SCALE GENOMIC DNA]</scope>
    <source>
        <strain evidence="1 2">B156</strain>
    </source>
</reference>
<dbReference type="InterPro" id="IPR021259">
    <property type="entry name" value="DUF2817"/>
</dbReference>
<dbReference type="Proteomes" id="UP000552954">
    <property type="component" value="Unassembled WGS sequence"/>
</dbReference>
<protein>
    <submittedName>
        <fullName evidence="1">DUF2817 domain-containing protein</fullName>
    </submittedName>
</protein>
<name>A0A849K722_9BURK</name>
<keyword evidence="2" id="KW-1185">Reference proteome</keyword>
<sequence length="365" mass="39633">MSGARDAFSGDYAQARQKFLAAAADAGLRVEGRPHPLPGLQGEPLAMDVARDGHPSASKLLIVSSACHGVEGFCGSGVQVAALRDAQWRAHAAERGVAVLYIHALNPYGFSHVRRTTHEGVDLNRNFHDFSRPLPVNAEYRELHPLLVPPEWPPTEQNAQAIAAYIERHGEKAYQAAISRGQYEFADGLFYGGKAPAWSNLALRETLGIHGRRAARIAWIDIHTGLGPNGVGERIYAGREDAAATARARQWWGGGGRTPVTSIYDGSSSSAFLTGLMWTSIYEECPQAEYTGMALEYGTLPVLQVFQALRGAQWLAAHPDAPADVAEGIRRDMMEAFYTDSDAWREQILAQAREALFQAVDGLAG</sequence>
<evidence type="ECO:0000313" key="2">
    <source>
        <dbReference type="Proteomes" id="UP000552954"/>
    </source>
</evidence>
<dbReference type="Pfam" id="PF10994">
    <property type="entry name" value="DUF2817"/>
    <property type="match status" value="1"/>
</dbReference>
<dbReference type="CDD" id="cd06233">
    <property type="entry name" value="M14-like"/>
    <property type="match status" value="1"/>
</dbReference>
<dbReference type="EMBL" id="JABFCS010000001">
    <property type="protein sequence ID" value="NNU44168.1"/>
    <property type="molecule type" value="Genomic_DNA"/>
</dbReference>
<gene>
    <name evidence="1" type="ORF">HK415_14885</name>
</gene>
<dbReference type="Gene3D" id="3.40.630.10">
    <property type="entry name" value="Zn peptidases"/>
    <property type="match status" value="1"/>
</dbReference>